<protein>
    <submittedName>
        <fullName evidence="2">EH domain-containing protein 4</fullName>
    </submittedName>
</protein>
<dbReference type="EMBL" id="BAAFJT010000003">
    <property type="protein sequence ID" value="GAB0186393.1"/>
    <property type="molecule type" value="Genomic_DNA"/>
</dbReference>
<accession>A0ABC9WLN5</accession>
<dbReference type="AlphaFoldDB" id="A0ABC9WLN5"/>
<sequence length="218" mass="23946">MEKTMVRQAVPLQPMEVDGGADIHAGACGGPHAGAGGCPKEAVTLWEAHTGAGSWQDLWTHGEKSPCWSRFAGRTCDPMGDRSWRNLVLKDCTPWKGPMLEQFAKNCGKDSGWRSLWRTVSCERDPMLEQGKSVMSPPPEEEGAAETTDHNPHSLSPCATGGEEVEKLGVKLSPGRREGWGEGVLRFYFISHYRDLIDNILNKFPQVESVLPMTVIGE</sequence>
<proteinExistence type="predicted"/>
<evidence type="ECO:0000256" key="1">
    <source>
        <dbReference type="SAM" id="MobiDB-lite"/>
    </source>
</evidence>
<name>A0ABC9WLN5_GRUJA</name>
<organism evidence="2 3">
    <name type="scientific">Grus japonensis</name>
    <name type="common">Japanese crane</name>
    <name type="synonym">Red-crowned crane</name>
    <dbReference type="NCBI Taxonomy" id="30415"/>
    <lineage>
        <taxon>Eukaryota</taxon>
        <taxon>Metazoa</taxon>
        <taxon>Chordata</taxon>
        <taxon>Craniata</taxon>
        <taxon>Vertebrata</taxon>
        <taxon>Euteleostomi</taxon>
        <taxon>Archelosauria</taxon>
        <taxon>Archosauria</taxon>
        <taxon>Dinosauria</taxon>
        <taxon>Saurischia</taxon>
        <taxon>Theropoda</taxon>
        <taxon>Coelurosauria</taxon>
        <taxon>Aves</taxon>
        <taxon>Neognathae</taxon>
        <taxon>Neoaves</taxon>
        <taxon>Gruiformes</taxon>
        <taxon>Gruidae</taxon>
        <taxon>Grus</taxon>
    </lineage>
</organism>
<gene>
    <name evidence="2" type="ORF">GRJ2_001104600</name>
</gene>
<dbReference type="Proteomes" id="UP001623348">
    <property type="component" value="Unassembled WGS sequence"/>
</dbReference>
<feature type="region of interest" description="Disordered" evidence="1">
    <location>
        <begin position="127"/>
        <end position="161"/>
    </location>
</feature>
<comment type="caution">
    <text evidence="2">The sequence shown here is derived from an EMBL/GenBank/DDBJ whole genome shotgun (WGS) entry which is preliminary data.</text>
</comment>
<evidence type="ECO:0000313" key="2">
    <source>
        <dbReference type="EMBL" id="GAB0186393.1"/>
    </source>
</evidence>
<reference evidence="2 3" key="1">
    <citation type="submission" date="2024-06" db="EMBL/GenBank/DDBJ databases">
        <title>The draft genome of Grus japonensis, version 3.</title>
        <authorList>
            <person name="Nabeshima K."/>
            <person name="Suzuki S."/>
            <person name="Onuma M."/>
        </authorList>
    </citation>
    <scope>NUCLEOTIDE SEQUENCE [LARGE SCALE GENOMIC DNA]</scope>
    <source>
        <strain evidence="2 3">451A</strain>
    </source>
</reference>
<keyword evidence="3" id="KW-1185">Reference proteome</keyword>
<evidence type="ECO:0000313" key="3">
    <source>
        <dbReference type="Proteomes" id="UP001623348"/>
    </source>
</evidence>